<evidence type="ECO:0000256" key="11">
    <source>
        <dbReference type="SAM" id="Phobius"/>
    </source>
</evidence>
<name>A0AA36CH97_9BILA</name>
<evidence type="ECO:0000256" key="1">
    <source>
        <dbReference type="ARBA" id="ARBA00004651"/>
    </source>
</evidence>
<dbReference type="GO" id="GO:0005886">
    <property type="term" value="C:plasma membrane"/>
    <property type="evidence" value="ECO:0007669"/>
    <property type="project" value="UniProtKB-SubCell"/>
</dbReference>
<dbReference type="PROSITE" id="PS00237">
    <property type="entry name" value="G_PROTEIN_RECEP_F1_1"/>
    <property type="match status" value="1"/>
</dbReference>
<feature type="compositionally biased region" description="Basic and acidic residues" evidence="10">
    <location>
        <begin position="287"/>
        <end position="299"/>
    </location>
</feature>
<feature type="region of interest" description="Disordered" evidence="10">
    <location>
        <begin position="276"/>
        <end position="311"/>
    </location>
</feature>
<keyword evidence="7 9" id="KW-0675">Receptor</keyword>
<evidence type="ECO:0000256" key="6">
    <source>
        <dbReference type="ARBA" id="ARBA00023136"/>
    </source>
</evidence>
<sequence>MDLSSRVRDEKKKKLKKEKEGTDSTPQFGPFIPTRFSLVLPFHLVLHFQNEQRLVRARRDGRGGDGDTARMTLKMFFLISYFICFVVGTIGNSLVIVMTCNVLTSVHRGAYRRRRSISSTNHVFIYVLGGWHFGPILCKLYWFGESVNKLLSSFLMTVLSWDRYMAVCSPVKSMRMRSSGMALLVLIICSIVAIVLLLPVLIQSTVVYYDIKNNIALPEMPDGPDAENVIGKCAYEPDFVFIIYTFLFGFAVPAVFITGFYAAVIRSLQRHTSLIRKSSRENGTSKQNEHSAHRVKQECSEDNFSSPSPGNHVNHRRHSVLFLLLDAAVDAQPVARVQHRPGVANDPGMTAVFFGAHLLVCFNSAANPMLYALINRELRTQHSLAMNRKRQSVGNATHSALDFVARHTQK</sequence>
<comment type="subcellular location">
    <subcellularLocation>
        <location evidence="1">Cell membrane</location>
        <topology evidence="1">Multi-pass membrane protein</topology>
    </subcellularLocation>
</comment>
<feature type="compositionally biased region" description="Basic and acidic residues" evidence="10">
    <location>
        <begin position="1"/>
        <end position="22"/>
    </location>
</feature>
<keyword evidence="14" id="KW-1185">Reference proteome</keyword>
<protein>
    <recommendedName>
        <fullName evidence="12">G-protein coupled receptors family 1 profile domain-containing protein</fullName>
    </recommendedName>
</protein>
<evidence type="ECO:0000313" key="13">
    <source>
        <dbReference type="EMBL" id="CAJ0568985.1"/>
    </source>
</evidence>
<dbReference type="PRINTS" id="PR00237">
    <property type="entry name" value="GPCRRHODOPSN"/>
</dbReference>
<comment type="caution">
    <text evidence="13">The sequence shown here is derived from an EMBL/GenBank/DDBJ whole genome shotgun (WGS) entry which is preliminary data.</text>
</comment>
<evidence type="ECO:0000256" key="9">
    <source>
        <dbReference type="RuleBase" id="RU000688"/>
    </source>
</evidence>
<keyword evidence="4 11" id="KW-1133">Transmembrane helix</keyword>
<dbReference type="SUPFAM" id="SSF81321">
    <property type="entry name" value="Family A G protein-coupled receptor-like"/>
    <property type="match status" value="1"/>
</dbReference>
<proteinExistence type="inferred from homology"/>
<organism evidence="13 14">
    <name type="scientific">Mesorhabditis spiculigera</name>
    <dbReference type="NCBI Taxonomy" id="96644"/>
    <lineage>
        <taxon>Eukaryota</taxon>
        <taxon>Metazoa</taxon>
        <taxon>Ecdysozoa</taxon>
        <taxon>Nematoda</taxon>
        <taxon>Chromadorea</taxon>
        <taxon>Rhabditida</taxon>
        <taxon>Rhabditina</taxon>
        <taxon>Rhabditomorpha</taxon>
        <taxon>Rhabditoidea</taxon>
        <taxon>Rhabditidae</taxon>
        <taxon>Mesorhabditinae</taxon>
        <taxon>Mesorhabditis</taxon>
    </lineage>
</organism>
<keyword evidence="6 11" id="KW-0472">Membrane</keyword>
<dbReference type="EMBL" id="CATQJA010001883">
    <property type="protein sequence ID" value="CAJ0568985.1"/>
    <property type="molecule type" value="Genomic_DNA"/>
</dbReference>
<feature type="transmembrane region" description="Helical" evidence="11">
    <location>
        <begin position="75"/>
        <end position="103"/>
    </location>
</feature>
<evidence type="ECO:0000256" key="10">
    <source>
        <dbReference type="SAM" id="MobiDB-lite"/>
    </source>
</evidence>
<keyword evidence="8 9" id="KW-0807">Transducer</keyword>
<keyword evidence="2" id="KW-1003">Cell membrane</keyword>
<evidence type="ECO:0000313" key="14">
    <source>
        <dbReference type="Proteomes" id="UP001177023"/>
    </source>
</evidence>
<dbReference type="AlphaFoldDB" id="A0AA36CH97"/>
<dbReference type="PANTHER" id="PTHR24229">
    <property type="entry name" value="NEUROPEPTIDES RECEPTOR"/>
    <property type="match status" value="1"/>
</dbReference>
<dbReference type="Pfam" id="PF00001">
    <property type="entry name" value="7tm_1"/>
    <property type="match status" value="1"/>
</dbReference>
<dbReference type="CDD" id="cd00637">
    <property type="entry name" value="7tm_classA_rhodopsin-like"/>
    <property type="match status" value="1"/>
</dbReference>
<keyword evidence="3 9" id="KW-0812">Transmembrane</keyword>
<feature type="transmembrane region" description="Helical" evidence="11">
    <location>
        <begin position="181"/>
        <end position="202"/>
    </location>
</feature>
<dbReference type="InterPro" id="IPR017452">
    <property type="entry name" value="GPCR_Rhodpsn_7TM"/>
</dbReference>
<comment type="similarity">
    <text evidence="9">Belongs to the G-protein coupled receptor 1 family.</text>
</comment>
<dbReference type="Gene3D" id="1.20.1070.10">
    <property type="entry name" value="Rhodopsin 7-helix transmembrane proteins"/>
    <property type="match status" value="1"/>
</dbReference>
<evidence type="ECO:0000256" key="5">
    <source>
        <dbReference type="ARBA" id="ARBA00023040"/>
    </source>
</evidence>
<dbReference type="PROSITE" id="PS50262">
    <property type="entry name" value="G_PROTEIN_RECEP_F1_2"/>
    <property type="match status" value="1"/>
</dbReference>
<evidence type="ECO:0000256" key="8">
    <source>
        <dbReference type="ARBA" id="ARBA00023224"/>
    </source>
</evidence>
<evidence type="ECO:0000256" key="3">
    <source>
        <dbReference type="ARBA" id="ARBA00022692"/>
    </source>
</evidence>
<gene>
    <name evidence="13" type="ORF">MSPICULIGERA_LOCUS7486</name>
</gene>
<reference evidence="13" key="1">
    <citation type="submission" date="2023-06" db="EMBL/GenBank/DDBJ databases">
        <authorList>
            <person name="Delattre M."/>
        </authorList>
    </citation>
    <scope>NUCLEOTIDE SEQUENCE</scope>
    <source>
        <strain evidence="13">AF72</strain>
    </source>
</reference>
<dbReference type="GO" id="GO:0042277">
    <property type="term" value="F:peptide binding"/>
    <property type="evidence" value="ECO:0007669"/>
    <property type="project" value="TreeGrafter"/>
</dbReference>
<evidence type="ECO:0000256" key="2">
    <source>
        <dbReference type="ARBA" id="ARBA00022475"/>
    </source>
</evidence>
<evidence type="ECO:0000259" key="12">
    <source>
        <dbReference type="PROSITE" id="PS50262"/>
    </source>
</evidence>
<feature type="domain" description="G-protein coupled receptors family 1 profile" evidence="12">
    <location>
        <begin position="131"/>
        <end position="371"/>
    </location>
</feature>
<feature type="compositionally biased region" description="Polar residues" evidence="10">
    <location>
        <begin position="276"/>
        <end position="286"/>
    </location>
</feature>
<evidence type="ECO:0000256" key="7">
    <source>
        <dbReference type="ARBA" id="ARBA00023170"/>
    </source>
</evidence>
<feature type="non-terminal residue" evidence="13">
    <location>
        <position position="1"/>
    </location>
</feature>
<dbReference type="PANTHER" id="PTHR24229:SF40">
    <property type="entry name" value="ALLATOSTATIN C RECEPTOR 1-RELATED"/>
    <property type="match status" value="1"/>
</dbReference>
<dbReference type="Proteomes" id="UP001177023">
    <property type="component" value="Unassembled WGS sequence"/>
</dbReference>
<feature type="transmembrane region" description="Helical" evidence="11">
    <location>
        <begin position="123"/>
        <end position="144"/>
    </location>
</feature>
<dbReference type="GO" id="GO:0004930">
    <property type="term" value="F:G protein-coupled receptor activity"/>
    <property type="evidence" value="ECO:0007669"/>
    <property type="project" value="UniProtKB-KW"/>
</dbReference>
<feature type="compositionally biased region" description="Polar residues" evidence="10">
    <location>
        <begin position="302"/>
        <end position="311"/>
    </location>
</feature>
<keyword evidence="5 9" id="KW-0297">G-protein coupled receptor</keyword>
<accession>A0AA36CH97</accession>
<dbReference type="InterPro" id="IPR000276">
    <property type="entry name" value="GPCR_Rhodpsn"/>
</dbReference>
<feature type="region of interest" description="Disordered" evidence="10">
    <location>
        <begin position="1"/>
        <end position="27"/>
    </location>
</feature>
<feature type="transmembrane region" description="Helical" evidence="11">
    <location>
        <begin position="241"/>
        <end position="264"/>
    </location>
</feature>
<dbReference type="GO" id="GO:0043005">
    <property type="term" value="C:neuron projection"/>
    <property type="evidence" value="ECO:0007669"/>
    <property type="project" value="TreeGrafter"/>
</dbReference>
<evidence type="ECO:0000256" key="4">
    <source>
        <dbReference type="ARBA" id="ARBA00022989"/>
    </source>
</evidence>